<feature type="transmembrane region" description="Helical" evidence="1">
    <location>
        <begin position="157"/>
        <end position="179"/>
    </location>
</feature>
<evidence type="ECO:0000256" key="1">
    <source>
        <dbReference type="SAM" id="Phobius"/>
    </source>
</evidence>
<name>S5LZ26_9MOLU</name>
<evidence type="ECO:0000313" key="3">
    <source>
        <dbReference type="Proteomes" id="UP000014984"/>
    </source>
</evidence>
<keyword evidence="1" id="KW-1133">Transmembrane helix</keyword>
<reference evidence="2 3" key="1">
    <citation type="journal article" date="2013" name="Genome Biol. Evol.">
        <title>Comparison of metabolic capacities and inference of gene content evolution in mosquito-associated Spiroplasma diminutum and S. taiwanense.</title>
        <authorList>
            <person name="Lo W.S."/>
            <person name="Ku C."/>
            <person name="Chen L.L."/>
            <person name="Chang T.H."/>
            <person name="Kuo C.H."/>
        </authorList>
    </citation>
    <scope>NUCLEOTIDE SEQUENCE [LARGE SCALE GENOMIC DNA]</scope>
    <source>
        <strain evidence="2">CT-1</strain>
    </source>
</reference>
<feature type="transmembrane region" description="Helical" evidence="1">
    <location>
        <begin position="199"/>
        <end position="224"/>
    </location>
</feature>
<dbReference type="Gene3D" id="1.10.1760.20">
    <property type="match status" value="1"/>
</dbReference>
<dbReference type="eggNOG" id="COG3601">
    <property type="taxonomic scope" value="Bacteria"/>
</dbReference>
<protein>
    <recommendedName>
        <fullName evidence="4">ECF transporter S component</fullName>
    </recommendedName>
</protein>
<gene>
    <name evidence="2" type="ORF">STAIW_v1c02890</name>
</gene>
<dbReference type="OrthoDB" id="389220at2"/>
<proteinExistence type="predicted"/>
<evidence type="ECO:0008006" key="4">
    <source>
        <dbReference type="Google" id="ProtNLM"/>
    </source>
</evidence>
<organism evidence="2 3">
    <name type="scientific">Spiroplasma taiwanense CT-1</name>
    <dbReference type="NCBI Taxonomy" id="1276220"/>
    <lineage>
        <taxon>Bacteria</taxon>
        <taxon>Bacillati</taxon>
        <taxon>Mycoplasmatota</taxon>
        <taxon>Mollicutes</taxon>
        <taxon>Entomoplasmatales</taxon>
        <taxon>Spiroplasmataceae</taxon>
        <taxon>Spiroplasma</taxon>
    </lineage>
</organism>
<accession>S5LZ26</accession>
<feature type="transmembrane region" description="Helical" evidence="1">
    <location>
        <begin position="128"/>
        <end position="145"/>
    </location>
</feature>
<evidence type="ECO:0000313" key="2">
    <source>
        <dbReference type="EMBL" id="AGR40952.1"/>
    </source>
</evidence>
<dbReference type="EMBL" id="CP005074">
    <property type="protein sequence ID" value="AGR40952.1"/>
    <property type="molecule type" value="Genomic_DNA"/>
</dbReference>
<dbReference type="HOGENOM" id="CLU_105834_0_0_14"/>
<feature type="transmembrane region" description="Helical" evidence="1">
    <location>
        <begin position="81"/>
        <end position="108"/>
    </location>
</feature>
<dbReference type="RefSeq" id="WP_020834091.1">
    <property type="nucleotide sequence ID" value="NC_021846.1"/>
</dbReference>
<dbReference type="PATRIC" id="fig|1276220.3.peg.292"/>
<keyword evidence="3" id="KW-1185">Reference proteome</keyword>
<dbReference type="KEGG" id="stai:STAIW_v1c02890"/>
<dbReference type="AlphaFoldDB" id="S5LZ26"/>
<feature type="transmembrane region" description="Helical" evidence="1">
    <location>
        <begin position="45"/>
        <end position="74"/>
    </location>
</feature>
<dbReference type="STRING" id="1276220.STAIW_v1c02890"/>
<dbReference type="Proteomes" id="UP000014984">
    <property type="component" value="Chromosome"/>
</dbReference>
<sequence>MEKSDIKNEKQLLNLDNQDNFDLVLIKQIKINKWKNYFKLTSHRIALLAIVLALNICLSFISVYLFQGFAFLGFLRYEITFISYLICLKAINLFYSSLIVIIASWMRFIGIDPMAEWVGVLTMNLSDLFAICIFALFFYFSNIFFKNKNYEVLKTFIIALIVSILVSFWNIILNFSFILYLYDKFYGNSSGVFLEFKTWWYAGVLFGFNISKYMFNFIIFLSLIKPLNRIKSNSNL</sequence>
<keyword evidence="1" id="KW-0472">Membrane</keyword>
<keyword evidence="1" id="KW-0812">Transmembrane</keyword>